<sequence length="225" mass="25258">MSDKPTNGDRRSLVIGSVAFCSAWVVPTALRGQSAAASAEPPGLPAQARGLPEVSPDAWYSQLVAGRDLGRPLAISRFLDRVWWLNDDAWWEPAGQPAARVTAPRGFVTDLASIPRLFWSVLAPDDQYAYAAVIHDWLYWSGQHRGQALLRRDADAIMVAAMRELQVSEWKIEAIDLALNHFGQAAWDDNARRRSDGEKRVLRVFPQSPQVRWSDWRLQPDVFVD</sequence>
<accession>A0A480AXS7</accession>
<reference evidence="2" key="1">
    <citation type="submission" date="2019-03" db="EMBL/GenBank/DDBJ databases">
        <title>Aquabacterium pictum sp.nov., the first bacteriochlorophyll a-containing freshwater bacterium in the genus Aquabacterium of the class Betaproteobacteria.</title>
        <authorList>
            <person name="Hirose S."/>
            <person name="Tank M."/>
            <person name="Hara E."/>
            <person name="Tamaki H."/>
            <person name="Takaichi S."/>
            <person name="Haruta S."/>
            <person name="Hanada S."/>
        </authorList>
    </citation>
    <scope>NUCLEOTIDE SEQUENCE [LARGE SCALE GENOMIC DNA]</scope>
    <source>
        <strain evidence="2">W35</strain>
    </source>
</reference>
<dbReference type="PROSITE" id="PS51318">
    <property type="entry name" value="TAT"/>
    <property type="match status" value="1"/>
</dbReference>
<gene>
    <name evidence="1" type="ORF">AQPW35_52020</name>
</gene>
<evidence type="ECO:0000313" key="1">
    <source>
        <dbReference type="EMBL" id="GCL66121.1"/>
    </source>
</evidence>
<dbReference type="Pfam" id="PF07087">
    <property type="entry name" value="DUF1353"/>
    <property type="match status" value="1"/>
</dbReference>
<comment type="caution">
    <text evidence="1">The sequence shown here is derived from an EMBL/GenBank/DDBJ whole genome shotgun (WGS) entry which is preliminary data.</text>
</comment>
<dbReference type="EMBL" id="BJCL01000025">
    <property type="protein sequence ID" value="GCL66121.1"/>
    <property type="molecule type" value="Genomic_DNA"/>
</dbReference>
<proteinExistence type="predicted"/>
<dbReference type="RefSeq" id="WP_228027327.1">
    <property type="nucleotide sequence ID" value="NZ_BJCL01000025.1"/>
</dbReference>
<dbReference type="InterPro" id="IPR006311">
    <property type="entry name" value="TAT_signal"/>
</dbReference>
<dbReference type="AlphaFoldDB" id="A0A480AXS7"/>
<dbReference type="InterPro" id="IPR010767">
    <property type="entry name" value="Phage_CGC-2007_Cje0229"/>
</dbReference>
<name>A0A480AXS7_9BURK</name>
<evidence type="ECO:0008006" key="3">
    <source>
        <dbReference type="Google" id="ProtNLM"/>
    </source>
</evidence>
<organism evidence="1 2">
    <name type="scientific">Pseudaquabacterium pictum</name>
    <dbReference type="NCBI Taxonomy" id="2315236"/>
    <lineage>
        <taxon>Bacteria</taxon>
        <taxon>Pseudomonadati</taxon>
        <taxon>Pseudomonadota</taxon>
        <taxon>Betaproteobacteria</taxon>
        <taxon>Burkholderiales</taxon>
        <taxon>Sphaerotilaceae</taxon>
        <taxon>Pseudaquabacterium</taxon>
    </lineage>
</organism>
<dbReference type="Proteomes" id="UP000301751">
    <property type="component" value="Unassembled WGS sequence"/>
</dbReference>
<protein>
    <recommendedName>
        <fullName evidence="3">DUF1353 domain-containing protein</fullName>
    </recommendedName>
</protein>
<keyword evidence="2" id="KW-1185">Reference proteome</keyword>
<evidence type="ECO:0000313" key="2">
    <source>
        <dbReference type="Proteomes" id="UP000301751"/>
    </source>
</evidence>